<dbReference type="Proteomes" id="UP000309594">
    <property type="component" value="Unassembled WGS sequence"/>
</dbReference>
<dbReference type="Gene3D" id="3.40.30.10">
    <property type="entry name" value="Glutaredoxin"/>
    <property type="match status" value="1"/>
</dbReference>
<name>A0A4U1GE95_9SPHI</name>
<dbReference type="AlphaFoldDB" id="A0A4U1GE95"/>
<accession>A0A4U1GE95</accession>
<sequence length="106" mass="11644">MSVYNKYKEKGLEIIGVAGDDGAAAAWKKAVEQDKIGVWRHILSGYNRNASEEEKSQFINARYGIHTLPTKILIDKNGVIVGRYGGGGEDDAAMDKKLKEIFEGSL</sequence>
<dbReference type="InterPro" id="IPR036249">
    <property type="entry name" value="Thioredoxin-like_sf"/>
</dbReference>
<reference evidence="1 2" key="1">
    <citation type="submission" date="2019-04" db="EMBL/GenBank/DDBJ databases">
        <title>Pedobacter sp. RP-1-16 sp. nov., isolated from Arctic soil.</title>
        <authorList>
            <person name="Dahal R.H."/>
            <person name="Kim D.-U."/>
        </authorList>
    </citation>
    <scope>NUCLEOTIDE SEQUENCE [LARGE SCALE GENOMIC DNA]</scope>
    <source>
        <strain evidence="1 2">RP-1-16</strain>
    </source>
</reference>
<dbReference type="RefSeq" id="WP_136879721.1">
    <property type="nucleotide sequence ID" value="NZ_SWDX01000003.1"/>
</dbReference>
<evidence type="ECO:0000313" key="1">
    <source>
        <dbReference type="EMBL" id="TKC62054.1"/>
    </source>
</evidence>
<evidence type="ECO:0008006" key="3">
    <source>
        <dbReference type="Google" id="ProtNLM"/>
    </source>
</evidence>
<dbReference type="SUPFAM" id="SSF52833">
    <property type="entry name" value="Thioredoxin-like"/>
    <property type="match status" value="1"/>
</dbReference>
<proteinExistence type="predicted"/>
<evidence type="ECO:0000313" key="2">
    <source>
        <dbReference type="Proteomes" id="UP000309594"/>
    </source>
</evidence>
<gene>
    <name evidence="1" type="ORF">FBD94_07400</name>
</gene>
<dbReference type="EMBL" id="SWDX01000003">
    <property type="protein sequence ID" value="TKC62054.1"/>
    <property type="molecule type" value="Genomic_DNA"/>
</dbReference>
<comment type="caution">
    <text evidence="1">The sequence shown here is derived from an EMBL/GenBank/DDBJ whole genome shotgun (WGS) entry which is preliminary data.</text>
</comment>
<protein>
    <recommendedName>
        <fullName evidence="3">TlpA family protein disulfide reductase</fullName>
    </recommendedName>
</protein>
<organism evidence="1 2">
    <name type="scientific">Pedobacter hiemivivus</name>
    <dbReference type="NCBI Taxonomy" id="2530454"/>
    <lineage>
        <taxon>Bacteria</taxon>
        <taxon>Pseudomonadati</taxon>
        <taxon>Bacteroidota</taxon>
        <taxon>Sphingobacteriia</taxon>
        <taxon>Sphingobacteriales</taxon>
        <taxon>Sphingobacteriaceae</taxon>
        <taxon>Pedobacter</taxon>
    </lineage>
</organism>